<evidence type="ECO:0000259" key="4">
    <source>
        <dbReference type="PROSITE" id="PS50977"/>
    </source>
</evidence>
<dbReference type="EMBL" id="QWLM01000018">
    <property type="protein sequence ID" value="RHW44349.1"/>
    <property type="molecule type" value="Genomic_DNA"/>
</dbReference>
<evidence type="ECO:0000256" key="3">
    <source>
        <dbReference type="SAM" id="MobiDB-lite"/>
    </source>
</evidence>
<dbReference type="Proteomes" id="UP000285376">
    <property type="component" value="Unassembled WGS sequence"/>
</dbReference>
<organism evidence="5 6">
    <name type="scientific">Dermacoccus abyssi</name>
    <dbReference type="NCBI Taxonomy" id="322596"/>
    <lineage>
        <taxon>Bacteria</taxon>
        <taxon>Bacillati</taxon>
        <taxon>Actinomycetota</taxon>
        <taxon>Actinomycetes</taxon>
        <taxon>Micrococcales</taxon>
        <taxon>Dermacoccaceae</taxon>
        <taxon>Dermacoccus</taxon>
    </lineage>
</organism>
<sequence>MTAWPGPGVGTGTSSTFRVWCVTSRRAAFMVSMVSPSFPAIFDCTHFLRRHQGLSARVRFRSMTLPLSATAASATPSTDSTASTAPTRPAPTPGTPDATVVTCRRPVVSGADQQGRRARNKADKQARILAAAESLLGEVGYERMTTAEVAKRANVAAGTVFQYAPTKAELLMMVVEHEWRDLVVDHLPDDAGDGGVREHVLRLLEPFAQQARDYPENAMVVGREVLFGAPGPYREKVVALVAGLEDAIAALLVAAGGDAERSVVAAGLIVSGGVLELNRTRTGRAEVESVARRLGDLVDVAVRGAGV</sequence>
<dbReference type="InterPro" id="IPR050109">
    <property type="entry name" value="HTH-type_TetR-like_transc_reg"/>
</dbReference>
<feature type="DNA-binding region" description="H-T-H motif" evidence="2">
    <location>
        <begin position="145"/>
        <end position="164"/>
    </location>
</feature>
<evidence type="ECO:0000256" key="1">
    <source>
        <dbReference type="ARBA" id="ARBA00023125"/>
    </source>
</evidence>
<accession>A0A417Z1H5</accession>
<dbReference type="AlphaFoldDB" id="A0A417Z1H5"/>
<keyword evidence="1 2" id="KW-0238">DNA-binding</keyword>
<dbReference type="PANTHER" id="PTHR30055:SF226">
    <property type="entry name" value="HTH-TYPE TRANSCRIPTIONAL REGULATOR PKSA"/>
    <property type="match status" value="1"/>
</dbReference>
<dbReference type="GO" id="GO:0000976">
    <property type="term" value="F:transcription cis-regulatory region binding"/>
    <property type="evidence" value="ECO:0007669"/>
    <property type="project" value="TreeGrafter"/>
</dbReference>
<gene>
    <name evidence="5" type="ORF">D1832_12965</name>
</gene>
<reference evidence="5 6" key="1">
    <citation type="submission" date="2018-08" db="EMBL/GenBank/DDBJ databases">
        <title>Whole genome sequence analysis of Dermacoccus abyssi bacteria isolated from Deep Mariana trench Micromonospora spp reveals genes involved in the environmental adaptation and production of secondary metabolites.</title>
        <authorList>
            <person name="Abdel-Mageed W.M."/>
            <person name="Lehri B."/>
            <person name="Nouioui I."/>
            <person name="Goodfellow I."/>
            <person name="Jaspars M."/>
            <person name="Karlyshev A."/>
        </authorList>
    </citation>
    <scope>NUCLEOTIDE SEQUENCE [LARGE SCALE GENOMIC DNA]</scope>
    <source>
        <strain evidence="5 6">MT1.1</strain>
    </source>
</reference>
<evidence type="ECO:0000313" key="5">
    <source>
        <dbReference type="EMBL" id="RHW44349.1"/>
    </source>
</evidence>
<evidence type="ECO:0000313" key="6">
    <source>
        <dbReference type="Proteomes" id="UP000285376"/>
    </source>
</evidence>
<feature type="region of interest" description="Disordered" evidence="3">
    <location>
        <begin position="69"/>
        <end position="100"/>
    </location>
</feature>
<name>A0A417Z1H5_9MICO</name>
<feature type="domain" description="HTH tetR-type" evidence="4">
    <location>
        <begin position="122"/>
        <end position="182"/>
    </location>
</feature>
<dbReference type="PANTHER" id="PTHR30055">
    <property type="entry name" value="HTH-TYPE TRANSCRIPTIONAL REGULATOR RUTR"/>
    <property type="match status" value="1"/>
</dbReference>
<dbReference type="Gene3D" id="1.10.357.10">
    <property type="entry name" value="Tetracycline Repressor, domain 2"/>
    <property type="match status" value="1"/>
</dbReference>
<feature type="compositionally biased region" description="Low complexity" evidence="3">
    <location>
        <begin position="69"/>
        <end position="87"/>
    </location>
</feature>
<protein>
    <submittedName>
        <fullName evidence="5">TetR/AcrR family transcriptional regulator</fullName>
    </submittedName>
</protein>
<dbReference type="GO" id="GO:0003700">
    <property type="term" value="F:DNA-binding transcription factor activity"/>
    <property type="evidence" value="ECO:0007669"/>
    <property type="project" value="TreeGrafter"/>
</dbReference>
<dbReference type="Pfam" id="PF00440">
    <property type="entry name" value="TetR_N"/>
    <property type="match status" value="1"/>
</dbReference>
<dbReference type="PRINTS" id="PR00455">
    <property type="entry name" value="HTHTETR"/>
</dbReference>
<evidence type="ECO:0000256" key="2">
    <source>
        <dbReference type="PROSITE-ProRule" id="PRU00335"/>
    </source>
</evidence>
<dbReference type="InterPro" id="IPR001647">
    <property type="entry name" value="HTH_TetR"/>
</dbReference>
<dbReference type="PROSITE" id="PS50977">
    <property type="entry name" value="HTH_TETR_2"/>
    <property type="match status" value="1"/>
</dbReference>
<comment type="caution">
    <text evidence="5">The sequence shown here is derived from an EMBL/GenBank/DDBJ whole genome shotgun (WGS) entry which is preliminary data.</text>
</comment>
<dbReference type="InterPro" id="IPR009057">
    <property type="entry name" value="Homeodomain-like_sf"/>
</dbReference>
<proteinExistence type="predicted"/>
<dbReference type="SUPFAM" id="SSF46689">
    <property type="entry name" value="Homeodomain-like"/>
    <property type="match status" value="1"/>
</dbReference>